<feature type="transmembrane region" description="Helical" evidence="1">
    <location>
        <begin position="303"/>
        <end position="324"/>
    </location>
</feature>
<feature type="domain" description="Acyltransferase 3" evidence="2">
    <location>
        <begin position="62"/>
        <end position="386"/>
    </location>
</feature>
<feature type="transmembrane region" description="Helical" evidence="1">
    <location>
        <begin position="148"/>
        <end position="166"/>
    </location>
</feature>
<keyword evidence="1" id="KW-0472">Membrane</keyword>
<evidence type="ECO:0000313" key="4">
    <source>
        <dbReference type="Proteomes" id="UP000035034"/>
    </source>
</evidence>
<feature type="transmembrane region" description="Helical" evidence="1">
    <location>
        <begin position="64"/>
        <end position="85"/>
    </location>
</feature>
<dbReference type="Pfam" id="PF01757">
    <property type="entry name" value="Acyl_transf_3"/>
    <property type="match status" value="1"/>
</dbReference>
<sequence length="474" mass="51032">MTVSTAPRPTSIPFDATTSKPLKIRRLPSAHLAASPQLPNARLRMTAARLDALTGPGRDRVIDLLRLVSLIVVIAGHSIMLTVSVTDGRVELGNILGDVPALQVATWLLQILPLFFFAGAAASTYGWRPSRNTAGHWLFTRTQRLLRPVFWYLLAVGTVLGVLVVLGDSAMVDVVARLGVQLLWFLGAYLMILAVVPLMQRIADGATLVATILGCYATTAVMDLLRLFTRAQEWGYVNYLTVWMIPALLGVGYAKRLIRPILAFGVALGMLAVNIVLVAAGPYEVSLVTVPGQQFSNMTPPSLLLAGHTVVLSCLAIAGAQVLARIVSRPRVWWFVALGNRGAMTLYLWHLPVLALIIGGGMVLGLDRSSTTAGYGWIIVGETALLLLTMIPVIGALSRLENRPLRWWDDARNRVASPVRDAVVWALLMVTGLAILMLARGGLPGAGLWWLAIGATCALVARVMTRSGAPAQVR</sequence>
<dbReference type="RefSeq" id="WP_007318331.1">
    <property type="nucleotide sequence ID" value="NZ_BAEH01000073.1"/>
</dbReference>
<evidence type="ECO:0000259" key="2">
    <source>
        <dbReference type="Pfam" id="PF01757"/>
    </source>
</evidence>
<organism evidence="3 4">
    <name type="scientific">Gordonia effusa NBRC 100432</name>
    <dbReference type="NCBI Taxonomy" id="1077974"/>
    <lineage>
        <taxon>Bacteria</taxon>
        <taxon>Bacillati</taxon>
        <taxon>Actinomycetota</taxon>
        <taxon>Actinomycetes</taxon>
        <taxon>Mycobacteriales</taxon>
        <taxon>Gordoniaceae</taxon>
        <taxon>Gordonia</taxon>
    </lineage>
</organism>
<feature type="transmembrane region" description="Helical" evidence="1">
    <location>
        <begin position="234"/>
        <end position="254"/>
    </location>
</feature>
<name>H0R1P4_9ACTN</name>
<evidence type="ECO:0000256" key="1">
    <source>
        <dbReference type="SAM" id="Phobius"/>
    </source>
</evidence>
<dbReference type="Proteomes" id="UP000035034">
    <property type="component" value="Unassembled WGS sequence"/>
</dbReference>
<dbReference type="EMBL" id="BAEH01000073">
    <property type="protein sequence ID" value="GAB18995.1"/>
    <property type="molecule type" value="Genomic_DNA"/>
</dbReference>
<evidence type="ECO:0000313" key="3">
    <source>
        <dbReference type="EMBL" id="GAB18995.1"/>
    </source>
</evidence>
<keyword evidence="1" id="KW-0812">Transmembrane</keyword>
<keyword evidence="4" id="KW-1185">Reference proteome</keyword>
<dbReference type="InterPro" id="IPR002656">
    <property type="entry name" value="Acyl_transf_3_dom"/>
</dbReference>
<feature type="transmembrane region" description="Helical" evidence="1">
    <location>
        <begin position="261"/>
        <end position="283"/>
    </location>
</feature>
<gene>
    <name evidence="3" type="ORF">GOEFS_073_00140</name>
</gene>
<dbReference type="GO" id="GO:0016747">
    <property type="term" value="F:acyltransferase activity, transferring groups other than amino-acyl groups"/>
    <property type="evidence" value="ECO:0007669"/>
    <property type="project" value="InterPro"/>
</dbReference>
<protein>
    <recommendedName>
        <fullName evidence="2">Acyltransferase 3 domain-containing protein</fullName>
    </recommendedName>
</protein>
<proteinExistence type="predicted"/>
<feature type="transmembrane region" description="Helical" evidence="1">
    <location>
        <begin position="345"/>
        <end position="364"/>
    </location>
</feature>
<reference evidence="3 4" key="1">
    <citation type="submission" date="2011-12" db="EMBL/GenBank/DDBJ databases">
        <title>Whole genome shotgun sequence of Gordonia effusa NBRC 100432.</title>
        <authorList>
            <person name="Yoshida I."/>
            <person name="Takarada H."/>
            <person name="Hosoyama A."/>
            <person name="Tsuchikane K."/>
            <person name="Katsumata H."/>
            <person name="Yamazaki S."/>
            <person name="Fujita N."/>
        </authorList>
    </citation>
    <scope>NUCLEOTIDE SEQUENCE [LARGE SCALE GENOMIC DNA]</scope>
    <source>
        <strain evidence="3 4">NBRC 100432</strain>
    </source>
</reference>
<feature type="transmembrane region" description="Helical" evidence="1">
    <location>
        <begin position="206"/>
        <end position="228"/>
    </location>
</feature>
<dbReference type="eggNOG" id="COG1835">
    <property type="taxonomic scope" value="Bacteria"/>
</dbReference>
<keyword evidence="1" id="KW-1133">Transmembrane helix</keyword>
<feature type="transmembrane region" description="Helical" evidence="1">
    <location>
        <begin position="105"/>
        <end position="127"/>
    </location>
</feature>
<feature type="transmembrane region" description="Helical" evidence="1">
    <location>
        <begin position="178"/>
        <end position="199"/>
    </location>
</feature>
<accession>H0R1P4</accession>
<feature type="transmembrane region" description="Helical" evidence="1">
    <location>
        <begin position="376"/>
        <end position="397"/>
    </location>
</feature>
<comment type="caution">
    <text evidence="3">The sequence shown here is derived from an EMBL/GenBank/DDBJ whole genome shotgun (WGS) entry which is preliminary data.</text>
</comment>
<dbReference type="AlphaFoldDB" id="H0R1P4"/>
<dbReference type="STRING" id="1077974.GOEFS_073_00140"/>
<feature type="transmembrane region" description="Helical" evidence="1">
    <location>
        <begin position="447"/>
        <end position="465"/>
    </location>
</feature>
<feature type="transmembrane region" description="Helical" evidence="1">
    <location>
        <begin position="422"/>
        <end position="441"/>
    </location>
</feature>